<feature type="compositionally biased region" description="Basic residues" evidence="1">
    <location>
        <begin position="61"/>
        <end position="73"/>
    </location>
</feature>
<dbReference type="AlphaFoldDB" id="A0A9P7GAC5"/>
<feature type="compositionally biased region" description="Acidic residues" evidence="1">
    <location>
        <begin position="98"/>
        <end position="108"/>
    </location>
</feature>
<accession>A0A9P7GAC5</accession>
<name>A0A9P7GAC5_9AGAR</name>
<evidence type="ECO:0000256" key="1">
    <source>
        <dbReference type="SAM" id="MobiDB-lite"/>
    </source>
</evidence>
<gene>
    <name evidence="2" type="ORF">DXG03_004229</name>
</gene>
<dbReference type="Proteomes" id="UP000775547">
    <property type="component" value="Unassembled WGS sequence"/>
</dbReference>
<reference evidence="2" key="2">
    <citation type="submission" date="2021-10" db="EMBL/GenBank/DDBJ databases">
        <title>Phylogenomics reveals ancestral predisposition of the termite-cultivated fungus Termitomyces towards a domesticated lifestyle.</title>
        <authorList>
            <person name="Auxier B."/>
            <person name="Grum-Grzhimaylo A."/>
            <person name="Cardenas M.E."/>
            <person name="Lodge J.D."/>
            <person name="Laessoe T."/>
            <person name="Pedersen O."/>
            <person name="Smith M.E."/>
            <person name="Kuyper T.W."/>
            <person name="Franco-Molano E.A."/>
            <person name="Baroni T.J."/>
            <person name="Aanen D.K."/>
        </authorList>
    </citation>
    <scope>NUCLEOTIDE SEQUENCE</scope>
    <source>
        <strain evidence="2">AP01</strain>
        <tissue evidence="2">Mycelium</tissue>
    </source>
</reference>
<dbReference type="EMBL" id="JABCKV010000025">
    <property type="protein sequence ID" value="KAG5646176.1"/>
    <property type="molecule type" value="Genomic_DNA"/>
</dbReference>
<keyword evidence="3" id="KW-1185">Reference proteome</keyword>
<reference evidence="2" key="1">
    <citation type="submission" date="2020-07" db="EMBL/GenBank/DDBJ databases">
        <authorList>
            <person name="Nieuwenhuis M."/>
            <person name="Van De Peppel L.J.J."/>
        </authorList>
    </citation>
    <scope>NUCLEOTIDE SEQUENCE</scope>
    <source>
        <strain evidence="2">AP01</strain>
        <tissue evidence="2">Mycelium</tissue>
    </source>
</reference>
<feature type="compositionally biased region" description="Basic and acidic residues" evidence="1">
    <location>
        <begin position="74"/>
        <end position="87"/>
    </location>
</feature>
<feature type="region of interest" description="Disordered" evidence="1">
    <location>
        <begin position="53"/>
        <end position="108"/>
    </location>
</feature>
<evidence type="ECO:0000313" key="3">
    <source>
        <dbReference type="Proteomes" id="UP000775547"/>
    </source>
</evidence>
<proteinExistence type="predicted"/>
<comment type="caution">
    <text evidence="2">The sequence shown here is derived from an EMBL/GenBank/DDBJ whole genome shotgun (WGS) entry which is preliminary data.</text>
</comment>
<organism evidence="2 3">
    <name type="scientific">Asterophora parasitica</name>
    <dbReference type="NCBI Taxonomy" id="117018"/>
    <lineage>
        <taxon>Eukaryota</taxon>
        <taxon>Fungi</taxon>
        <taxon>Dikarya</taxon>
        <taxon>Basidiomycota</taxon>
        <taxon>Agaricomycotina</taxon>
        <taxon>Agaricomycetes</taxon>
        <taxon>Agaricomycetidae</taxon>
        <taxon>Agaricales</taxon>
        <taxon>Tricholomatineae</taxon>
        <taxon>Lyophyllaceae</taxon>
        <taxon>Asterophora</taxon>
    </lineage>
</organism>
<sequence>MIEVPRDVRVVKVVSPAEVQDEAEEVNNTNDFNGTLQVHTTVDTPAPIAALEDDAVEDTTKKKRRRRGRRGRRGREWIANRELRKAAELAASTVEKETGDDDDSSDSN</sequence>
<protein>
    <submittedName>
        <fullName evidence="2">Uncharacterized protein</fullName>
    </submittedName>
</protein>
<evidence type="ECO:0000313" key="2">
    <source>
        <dbReference type="EMBL" id="KAG5646176.1"/>
    </source>
</evidence>